<evidence type="ECO:0000313" key="3">
    <source>
        <dbReference type="EMBL" id="OHA20363.1"/>
    </source>
</evidence>
<dbReference type="InterPro" id="IPR013691">
    <property type="entry name" value="MeTrfase_14"/>
</dbReference>
<dbReference type="SUPFAM" id="SSF53335">
    <property type="entry name" value="S-adenosyl-L-methionine-dependent methyltransferases"/>
    <property type="match status" value="1"/>
</dbReference>
<evidence type="ECO:0000259" key="1">
    <source>
        <dbReference type="Pfam" id="PF08421"/>
    </source>
</evidence>
<dbReference type="PANTHER" id="PTHR43861">
    <property type="entry name" value="TRANS-ACONITATE 2-METHYLTRANSFERASE-RELATED"/>
    <property type="match status" value="1"/>
</dbReference>
<dbReference type="GO" id="GO:0032259">
    <property type="term" value="P:methylation"/>
    <property type="evidence" value="ECO:0007669"/>
    <property type="project" value="UniProtKB-KW"/>
</dbReference>
<evidence type="ECO:0000259" key="2">
    <source>
        <dbReference type="Pfam" id="PF08484"/>
    </source>
</evidence>
<reference evidence="3 4" key="1">
    <citation type="journal article" date="2016" name="Nat. Commun.">
        <title>Thousands of microbial genomes shed light on interconnected biogeochemical processes in an aquifer system.</title>
        <authorList>
            <person name="Anantharaman K."/>
            <person name="Brown C.T."/>
            <person name="Hug L.A."/>
            <person name="Sharon I."/>
            <person name="Castelle C.J."/>
            <person name="Probst A.J."/>
            <person name="Thomas B.C."/>
            <person name="Singh A."/>
            <person name="Wilkins M.J."/>
            <person name="Karaoz U."/>
            <person name="Brodie E.L."/>
            <person name="Williams K.H."/>
            <person name="Hubbard S.S."/>
            <person name="Banfield J.F."/>
        </authorList>
    </citation>
    <scope>NUCLEOTIDE SEQUENCE [LARGE SCALE GENOMIC DNA]</scope>
</reference>
<dbReference type="InterPro" id="IPR029063">
    <property type="entry name" value="SAM-dependent_MTases_sf"/>
</dbReference>
<dbReference type="Pfam" id="PF13489">
    <property type="entry name" value="Methyltransf_23"/>
    <property type="match status" value="1"/>
</dbReference>
<gene>
    <name evidence="3" type="ORF">A2849_01135</name>
</gene>
<sequence>MKTSPTHDVPPGKLERCQITGSKNLFEVIDLGHQPPCDSLLSKEMLDQPEVHYPLRLMICPDSGLAQLDHIVDGKVIYPASYPYRAGISEPLRVYQKAFADGIVKDFGVPKDSLCVDVGSNDGTLLTGFRRNGMRTLGVEPTDIAKIARKENKIDTLQEFFTEEVAKGIVKKHGEAKVITMTNVFAHMAPLGEVMRGLKTLLDMSGVFITESQYLLDVLEGNQFDGIYHEHIRTYSLRSLVTLAPYYDLEVFDVTRASRYGGNIRAYFARKGVRKVHTRVKELLALEEKAGLFKPETWAAWRARVAENRRRLMELAYAAKRKGLRFVADSCPGRGAVLVNYYGLDETLMPYIAQLPGSEKIGKFLPGTHIPIVDNKIILKEQPDYIVILAWHYGDYIIKEWRAKGVTSTFVLPLPEFKIVK</sequence>
<protein>
    <submittedName>
        <fullName evidence="3">Methyltransferase</fullName>
    </submittedName>
</protein>
<dbReference type="Pfam" id="PF08484">
    <property type="entry name" value="Methyltransf_14"/>
    <property type="match status" value="1"/>
</dbReference>
<dbReference type="InterPro" id="IPR013630">
    <property type="entry name" value="Methyltransf_Zn-bd_dom_put"/>
</dbReference>
<dbReference type="Gene3D" id="3.40.50.150">
    <property type="entry name" value="Vaccinia Virus protein VP39"/>
    <property type="match status" value="1"/>
</dbReference>
<dbReference type="InterPro" id="IPR038576">
    <property type="entry name" value="Methyltransf_Zn-bd_dom_put_sf"/>
</dbReference>
<proteinExistence type="predicted"/>
<accession>A0A1G2M968</accession>
<dbReference type="Gene3D" id="3.40.50.720">
    <property type="entry name" value="NAD(P)-binding Rossmann-like Domain"/>
    <property type="match status" value="1"/>
</dbReference>
<dbReference type="PANTHER" id="PTHR43861:SF5">
    <property type="entry name" value="BLL5978 PROTEIN"/>
    <property type="match status" value="1"/>
</dbReference>
<dbReference type="GO" id="GO:0008168">
    <property type="term" value="F:methyltransferase activity"/>
    <property type="evidence" value="ECO:0007669"/>
    <property type="project" value="UniProtKB-KW"/>
</dbReference>
<dbReference type="EMBL" id="MHRI01000030">
    <property type="protein sequence ID" value="OHA20363.1"/>
    <property type="molecule type" value="Genomic_DNA"/>
</dbReference>
<keyword evidence="3" id="KW-0808">Transferase</keyword>
<dbReference type="Proteomes" id="UP000178121">
    <property type="component" value="Unassembled WGS sequence"/>
</dbReference>
<name>A0A1G2M968_9BACT</name>
<dbReference type="Pfam" id="PF08421">
    <property type="entry name" value="Methyltransf_13"/>
    <property type="match status" value="1"/>
</dbReference>
<dbReference type="Gene3D" id="6.10.250.3100">
    <property type="match status" value="1"/>
</dbReference>
<dbReference type="Gene3D" id="6.20.50.110">
    <property type="entry name" value="Methyltransferase, zinc-binding domain"/>
    <property type="match status" value="1"/>
</dbReference>
<comment type="caution">
    <text evidence="3">The sequence shown here is derived from an EMBL/GenBank/DDBJ whole genome shotgun (WGS) entry which is preliminary data.</text>
</comment>
<keyword evidence="3" id="KW-0489">Methyltransferase</keyword>
<feature type="domain" description="C-methyltransferase" evidence="2">
    <location>
        <begin position="260"/>
        <end position="415"/>
    </location>
</feature>
<feature type="domain" description="Methyltransferase putative zinc binding" evidence="1">
    <location>
        <begin position="17"/>
        <end position="78"/>
    </location>
</feature>
<dbReference type="AlphaFoldDB" id="A0A1G2M968"/>
<organism evidence="3 4">
    <name type="scientific">Candidatus Taylorbacteria bacterium RIFCSPHIGHO2_01_FULL_51_15</name>
    <dbReference type="NCBI Taxonomy" id="1802304"/>
    <lineage>
        <taxon>Bacteria</taxon>
        <taxon>Candidatus Tayloriibacteriota</taxon>
    </lineage>
</organism>
<evidence type="ECO:0000313" key="4">
    <source>
        <dbReference type="Proteomes" id="UP000178121"/>
    </source>
</evidence>